<protein>
    <submittedName>
        <fullName evidence="2">CSON004562 protein</fullName>
    </submittedName>
</protein>
<gene>
    <name evidence="2" type="primary">CSON004562</name>
</gene>
<sequence length="91" mass="9753">MATSSTSSLSSSTSSATSSGSGQRRYARSSTISVAQLLSDSCNSILQRFRRNPSENKLSAGCGSTTTNNNNVVEKRSTNNLRRVYLKLNVT</sequence>
<feature type="compositionally biased region" description="Low complexity" evidence="1">
    <location>
        <begin position="1"/>
        <end position="22"/>
    </location>
</feature>
<dbReference type="AlphaFoldDB" id="A0A336MST1"/>
<name>A0A336MST1_CULSO</name>
<proteinExistence type="predicted"/>
<dbReference type="EMBL" id="UFQT01001912">
    <property type="protein sequence ID" value="SSX32149.1"/>
    <property type="molecule type" value="Genomic_DNA"/>
</dbReference>
<evidence type="ECO:0000256" key="1">
    <source>
        <dbReference type="SAM" id="MobiDB-lite"/>
    </source>
</evidence>
<evidence type="ECO:0000313" key="2">
    <source>
        <dbReference type="EMBL" id="SSX32149.1"/>
    </source>
</evidence>
<dbReference type="VEuPathDB" id="VectorBase:CSON004562"/>
<accession>A0A336MST1</accession>
<feature type="region of interest" description="Disordered" evidence="1">
    <location>
        <begin position="1"/>
        <end position="27"/>
    </location>
</feature>
<organism evidence="2">
    <name type="scientific">Culicoides sonorensis</name>
    <name type="common">Biting midge</name>
    <dbReference type="NCBI Taxonomy" id="179676"/>
    <lineage>
        <taxon>Eukaryota</taxon>
        <taxon>Metazoa</taxon>
        <taxon>Ecdysozoa</taxon>
        <taxon>Arthropoda</taxon>
        <taxon>Hexapoda</taxon>
        <taxon>Insecta</taxon>
        <taxon>Pterygota</taxon>
        <taxon>Neoptera</taxon>
        <taxon>Endopterygota</taxon>
        <taxon>Diptera</taxon>
        <taxon>Nematocera</taxon>
        <taxon>Chironomoidea</taxon>
        <taxon>Ceratopogonidae</taxon>
        <taxon>Ceratopogoninae</taxon>
        <taxon>Culicoides</taxon>
        <taxon>Monoculicoides</taxon>
    </lineage>
</organism>
<reference evidence="2" key="1">
    <citation type="submission" date="2018-07" db="EMBL/GenBank/DDBJ databases">
        <authorList>
            <person name="Quirk P.G."/>
            <person name="Krulwich T.A."/>
        </authorList>
    </citation>
    <scope>NUCLEOTIDE SEQUENCE</scope>
</reference>